<dbReference type="AlphaFoldDB" id="A0A2A6B3C0"/>
<evidence type="ECO:0000313" key="2">
    <source>
        <dbReference type="EnsemblMetazoa" id="PPA03141.1"/>
    </source>
</evidence>
<feature type="compositionally biased region" description="Polar residues" evidence="1">
    <location>
        <begin position="1"/>
        <end position="12"/>
    </location>
</feature>
<protein>
    <submittedName>
        <fullName evidence="2">Uncharacterized protein</fullName>
    </submittedName>
</protein>
<name>A0A2A6B3C0_PRIPA</name>
<reference evidence="3" key="1">
    <citation type="journal article" date="2008" name="Nat. Genet.">
        <title>The Pristionchus pacificus genome provides a unique perspective on nematode lifestyle and parasitism.</title>
        <authorList>
            <person name="Dieterich C."/>
            <person name="Clifton S.W."/>
            <person name="Schuster L.N."/>
            <person name="Chinwalla A."/>
            <person name="Delehaunty K."/>
            <person name="Dinkelacker I."/>
            <person name="Fulton L."/>
            <person name="Fulton R."/>
            <person name="Godfrey J."/>
            <person name="Minx P."/>
            <person name="Mitreva M."/>
            <person name="Roeseler W."/>
            <person name="Tian H."/>
            <person name="Witte H."/>
            <person name="Yang S.P."/>
            <person name="Wilson R.K."/>
            <person name="Sommer R.J."/>
        </authorList>
    </citation>
    <scope>NUCLEOTIDE SEQUENCE [LARGE SCALE GENOMIC DNA]</scope>
    <source>
        <strain evidence="3">PS312</strain>
    </source>
</reference>
<gene>
    <name evidence="2" type="primary">WBGene00092695</name>
</gene>
<feature type="region of interest" description="Disordered" evidence="1">
    <location>
        <begin position="1"/>
        <end position="39"/>
    </location>
</feature>
<proteinExistence type="predicted"/>
<evidence type="ECO:0000256" key="1">
    <source>
        <dbReference type="SAM" id="MobiDB-lite"/>
    </source>
</evidence>
<dbReference type="EnsemblMetazoa" id="PPA03141.1">
    <property type="protein sequence ID" value="PPA03141.1"/>
    <property type="gene ID" value="WBGene00092695"/>
</dbReference>
<dbReference type="Proteomes" id="UP000005239">
    <property type="component" value="Unassembled WGS sequence"/>
</dbReference>
<organism evidence="2 3">
    <name type="scientific">Pristionchus pacificus</name>
    <name type="common">Parasitic nematode worm</name>
    <dbReference type="NCBI Taxonomy" id="54126"/>
    <lineage>
        <taxon>Eukaryota</taxon>
        <taxon>Metazoa</taxon>
        <taxon>Ecdysozoa</taxon>
        <taxon>Nematoda</taxon>
        <taxon>Chromadorea</taxon>
        <taxon>Rhabditida</taxon>
        <taxon>Rhabditina</taxon>
        <taxon>Diplogasteromorpha</taxon>
        <taxon>Diplogasteroidea</taxon>
        <taxon>Neodiplogasteridae</taxon>
        <taxon>Pristionchus</taxon>
    </lineage>
</organism>
<accession>A0A8R1Y663</accession>
<sequence length="103" mass="11373">MLTLASQSTPKDAQSPKPENPTWAPTKSKKEQSDNQTALAKRKIEMTGIIIIVEQMTGQVKYKCCLKNEDVAYSDATSPLHQLPPALEHIPIIKINNESIETG</sequence>
<keyword evidence="3" id="KW-1185">Reference proteome</keyword>
<accession>A0A2A6B3C0</accession>
<reference evidence="2" key="2">
    <citation type="submission" date="2022-06" db="UniProtKB">
        <authorList>
            <consortium name="EnsemblMetazoa"/>
        </authorList>
    </citation>
    <scope>IDENTIFICATION</scope>
    <source>
        <strain evidence="2">PS312</strain>
    </source>
</reference>
<evidence type="ECO:0000313" key="3">
    <source>
        <dbReference type="Proteomes" id="UP000005239"/>
    </source>
</evidence>